<evidence type="ECO:0000256" key="1">
    <source>
        <dbReference type="SAM" id="Phobius"/>
    </source>
</evidence>
<keyword evidence="1" id="KW-1133">Transmembrane helix</keyword>
<sequence length="71" mass="8181">MKKPKREGLNGNTPKWFEHWHLKHFIQVDDRTKRNEKWIYIIIAAIIASGVMANGNGETITSFIKALLGVF</sequence>
<feature type="transmembrane region" description="Helical" evidence="1">
    <location>
        <begin position="38"/>
        <end position="55"/>
    </location>
</feature>
<dbReference type="EMBL" id="LAZR01007079">
    <property type="protein sequence ID" value="KKM87590.1"/>
    <property type="molecule type" value="Genomic_DNA"/>
</dbReference>
<evidence type="ECO:0000313" key="2">
    <source>
        <dbReference type="EMBL" id="KKM87590.1"/>
    </source>
</evidence>
<accession>A0A0F9NFR3</accession>
<reference evidence="2" key="1">
    <citation type="journal article" date="2015" name="Nature">
        <title>Complex archaea that bridge the gap between prokaryotes and eukaryotes.</title>
        <authorList>
            <person name="Spang A."/>
            <person name="Saw J.H."/>
            <person name="Jorgensen S.L."/>
            <person name="Zaremba-Niedzwiedzka K."/>
            <person name="Martijn J."/>
            <person name="Lind A.E."/>
            <person name="van Eijk R."/>
            <person name="Schleper C."/>
            <person name="Guy L."/>
            <person name="Ettema T.J."/>
        </authorList>
    </citation>
    <scope>NUCLEOTIDE SEQUENCE</scope>
</reference>
<keyword evidence="1" id="KW-0472">Membrane</keyword>
<comment type="caution">
    <text evidence="2">The sequence shown here is derived from an EMBL/GenBank/DDBJ whole genome shotgun (WGS) entry which is preliminary data.</text>
</comment>
<organism evidence="2">
    <name type="scientific">marine sediment metagenome</name>
    <dbReference type="NCBI Taxonomy" id="412755"/>
    <lineage>
        <taxon>unclassified sequences</taxon>
        <taxon>metagenomes</taxon>
        <taxon>ecological metagenomes</taxon>
    </lineage>
</organism>
<gene>
    <name evidence="2" type="ORF">LCGC14_1267270</name>
</gene>
<name>A0A0F9NFR3_9ZZZZ</name>
<keyword evidence="1" id="KW-0812">Transmembrane</keyword>
<proteinExistence type="predicted"/>
<dbReference type="AlphaFoldDB" id="A0A0F9NFR3"/>
<protein>
    <submittedName>
        <fullName evidence="2">Uncharacterized protein</fullName>
    </submittedName>
</protein>